<evidence type="ECO:0000259" key="8">
    <source>
        <dbReference type="PROSITE" id="PS50850"/>
    </source>
</evidence>
<evidence type="ECO:0000256" key="1">
    <source>
        <dbReference type="ARBA" id="ARBA00004651"/>
    </source>
</evidence>
<keyword evidence="6 7" id="KW-0472">Membrane</keyword>
<feature type="domain" description="Major facilitator superfamily (MFS) profile" evidence="8">
    <location>
        <begin position="12"/>
        <end position="391"/>
    </location>
</feature>
<keyword evidence="2" id="KW-0813">Transport</keyword>
<feature type="transmembrane region" description="Helical" evidence="7">
    <location>
        <begin position="248"/>
        <end position="267"/>
    </location>
</feature>
<keyword evidence="5 7" id="KW-1133">Transmembrane helix</keyword>
<dbReference type="CDD" id="cd17473">
    <property type="entry name" value="MFS_arabinose_efflux_permease_like"/>
    <property type="match status" value="1"/>
</dbReference>
<feature type="transmembrane region" description="Helical" evidence="7">
    <location>
        <begin position="368"/>
        <end position="386"/>
    </location>
</feature>
<name>A0ABP9TGR3_9ACTN</name>
<dbReference type="PANTHER" id="PTHR23517">
    <property type="entry name" value="RESISTANCE PROTEIN MDTM, PUTATIVE-RELATED-RELATED"/>
    <property type="match status" value="1"/>
</dbReference>
<sequence length="406" mass="41189">MKAPTSAGRGAVLPVLLLASTLTVMAGAVIAPVLEVIRDDLGLSGTAAGMILTAHGLSIAVTSPVVGWLIDRWGVRVPLAGGLLLYGVAGGAGAFLSSYPALIATRIAFGVGAAAVFAGTTVALLSYYQGAQRDTVMGWRSTAISLGGVVWPLLAGAIGGLSWHAPFAIYLIGVPLGLLALLALPRTDPAPATDGTDDGGERILPLLMRRPALLGYYGLLIVASLLLYGLAVFNPFRLAEIGIEKPFLVALISTTASVTMSLVGLWYAKLRSALGYGPLLRITAVCWTLAFALLGLTGHAALVVIGNGLFGLGMGILMPAVTVLIGDTAPPALRGQATALSGTASFAGQFCSPLILGPLVDSTSVKTGFLACAGAAAVLLLALLPVRITDPAPAPQDQGEPEQAVA</sequence>
<comment type="subcellular location">
    <subcellularLocation>
        <location evidence="1">Cell membrane</location>
        <topology evidence="1">Multi-pass membrane protein</topology>
    </subcellularLocation>
</comment>
<organism evidence="9 10">
    <name type="scientific">Streptomyces thinghirensis</name>
    <dbReference type="NCBI Taxonomy" id="551547"/>
    <lineage>
        <taxon>Bacteria</taxon>
        <taxon>Bacillati</taxon>
        <taxon>Actinomycetota</taxon>
        <taxon>Actinomycetes</taxon>
        <taxon>Kitasatosporales</taxon>
        <taxon>Streptomycetaceae</taxon>
        <taxon>Streptomyces</taxon>
    </lineage>
</organism>
<gene>
    <name evidence="9" type="ORF">GCM10023323_76850</name>
</gene>
<accession>A0ABP9TGR3</accession>
<dbReference type="InterPro" id="IPR011701">
    <property type="entry name" value="MFS"/>
</dbReference>
<evidence type="ECO:0000256" key="4">
    <source>
        <dbReference type="ARBA" id="ARBA00022692"/>
    </source>
</evidence>
<feature type="transmembrane region" description="Helical" evidence="7">
    <location>
        <begin position="139"/>
        <end position="161"/>
    </location>
</feature>
<evidence type="ECO:0000256" key="5">
    <source>
        <dbReference type="ARBA" id="ARBA00022989"/>
    </source>
</evidence>
<evidence type="ECO:0000313" key="10">
    <source>
        <dbReference type="Proteomes" id="UP001499878"/>
    </source>
</evidence>
<dbReference type="EMBL" id="BAABJR010000038">
    <property type="protein sequence ID" value="GAA5217952.1"/>
    <property type="molecule type" value="Genomic_DNA"/>
</dbReference>
<dbReference type="PROSITE" id="PS50850">
    <property type="entry name" value="MFS"/>
    <property type="match status" value="1"/>
</dbReference>
<reference evidence="10" key="1">
    <citation type="journal article" date="2019" name="Int. J. Syst. Evol. Microbiol.">
        <title>The Global Catalogue of Microorganisms (GCM) 10K type strain sequencing project: providing services to taxonomists for standard genome sequencing and annotation.</title>
        <authorList>
            <consortium name="The Broad Institute Genomics Platform"/>
            <consortium name="The Broad Institute Genome Sequencing Center for Infectious Disease"/>
            <person name="Wu L."/>
            <person name="Ma J."/>
        </authorList>
    </citation>
    <scope>NUCLEOTIDE SEQUENCE [LARGE SCALE GENOMIC DNA]</scope>
    <source>
        <strain evidence="10">JCM 18306</strain>
    </source>
</reference>
<evidence type="ECO:0000256" key="2">
    <source>
        <dbReference type="ARBA" id="ARBA00022448"/>
    </source>
</evidence>
<feature type="transmembrane region" description="Helical" evidence="7">
    <location>
        <begin position="279"/>
        <end position="296"/>
    </location>
</feature>
<dbReference type="InterPro" id="IPR050171">
    <property type="entry name" value="MFS_Transporters"/>
</dbReference>
<dbReference type="RefSeq" id="WP_345638858.1">
    <property type="nucleotide sequence ID" value="NZ_BAABJR010000038.1"/>
</dbReference>
<evidence type="ECO:0000256" key="3">
    <source>
        <dbReference type="ARBA" id="ARBA00022475"/>
    </source>
</evidence>
<feature type="transmembrane region" description="Helical" evidence="7">
    <location>
        <begin position="46"/>
        <end position="70"/>
    </location>
</feature>
<feature type="transmembrane region" description="Helical" evidence="7">
    <location>
        <begin position="77"/>
        <end position="97"/>
    </location>
</feature>
<dbReference type="InterPro" id="IPR020846">
    <property type="entry name" value="MFS_dom"/>
</dbReference>
<dbReference type="Gene3D" id="1.20.1250.20">
    <property type="entry name" value="MFS general substrate transporter like domains"/>
    <property type="match status" value="1"/>
</dbReference>
<dbReference type="InterPro" id="IPR036259">
    <property type="entry name" value="MFS_trans_sf"/>
</dbReference>
<feature type="transmembrane region" description="Helical" evidence="7">
    <location>
        <begin position="302"/>
        <end position="325"/>
    </location>
</feature>
<dbReference type="PANTHER" id="PTHR23517:SF2">
    <property type="entry name" value="MULTIDRUG RESISTANCE PROTEIN MDTH"/>
    <property type="match status" value="1"/>
</dbReference>
<dbReference type="Pfam" id="PF07690">
    <property type="entry name" value="MFS_1"/>
    <property type="match status" value="1"/>
</dbReference>
<keyword evidence="3" id="KW-1003">Cell membrane</keyword>
<keyword evidence="10" id="KW-1185">Reference proteome</keyword>
<keyword evidence="4 7" id="KW-0812">Transmembrane</keyword>
<evidence type="ECO:0000256" key="6">
    <source>
        <dbReference type="ARBA" id="ARBA00023136"/>
    </source>
</evidence>
<feature type="transmembrane region" description="Helical" evidence="7">
    <location>
        <begin position="103"/>
        <end position="127"/>
    </location>
</feature>
<feature type="transmembrane region" description="Helical" evidence="7">
    <location>
        <begin position="337"/>
        <end position="356"/>
    </location>
</feature>
<proteinExistence type="predicted"/>
<evidence type="ECO:0000313" key="9">
    <source>
        <dbReference type="EMBL" id="GAA5217952.1"/>
    </source>
</evidence>
<evidence type="ECO:0000256" key="7">
    <source>
        <dbReference type="SAM" id="Phobius"/>
    </source>
</evidence>
<feature type="transmembrane region" description="Helical" evidence="7">
    <location>
        <begin position="214"/>
        <end position="236"/>
    </location>
</feature>
<dbReference type="SUPFAM" id="SSF103473">
    <property type="entry name" value="MFS general substrate transporter"/>
    <property type="match status" value="1"/>
</dbReference>
<feature type="transmembrane region" description="Helical" evidence="7">
    <location>
        <begin position="12"/>
        <end position="34"/>
    </location>
</feature>
<protein>
    <submittedName>
        <fullName evidence="9">MFS transporter</fullName>
    </submittedName>
</protein>
<comment type="caution">
    <text evidence="9">The sequence shown here is derived from an EMBL/GenBank/DDBJ whole genome shotgun (WGS) entry which is preliminary data.</text>
</comment>
<dbReference type="Proteomes" id="UP001499878">
    <property type="component" value="Unassembled WGS sequence"/>
</dbReference>